<gene>
    <name evidence="2" type="ORF">M422DRAFT_48524</name>
</gene>
<feature type="region of interest" description="Disordered" evidence="1">
    <location>
        <begin position="252"/>
        <end position="306"/>
    </location>
</feature>
<evidence type="ECO:0000256" key="1">
    <source>
        <dbReference type="SAM" id="MobiDB-lite"/>
    </source>
</evidence>
<sequence length="306" mass="34097">MHFMDYPCTRGQTFYYPITNRLAFSPERSVTPPIITNRLEFHLEEDSVTVNPMRSSSQGTKLTTLNQMPPKPPSAKVDSSPAAPNKSQTALGSSAKCQPAPEAITRRHDHPSPAFEMDTSDEDEIVVTRSSDLSVIPENVEEEESSDSDSSISGAQADENPDRFSDDQSSSDLDFDEPQVPIEDMTELKNLSWSPEGINDVTTYLRKIAPKYINIHLSYARQDTEKVAALFRKNNWPLKDFVQAHIKYARDKTRTGEVEAGPSRAKGDVEADTENSTTKRRRIEHRSSSIARSSPAPKGKGKNRAI</sequence>
<name>A0A0C9VJ74_SPHS4</name>
<feature type="region of interest" description="Disordered" evidence="1">
    <location>
        <begin position="50"/>
        <end position="178"/>
    </location>
</feature>
<accession>A0A0C9VJ74</accession>
<proteinExistence type="predicted"/>
<dbReference type="EMBL" id="KN837135">
    <property type="protein sequence ID" value="KIJ41637.1"/>
    <property type="molecule type" value="Genomic_DNA"/>
</dbReference>
<dbReference type="HOGENOM" id="CLU_785659_0_0_1"/>
<keyword evidence="3" id="KW-1185">Reference proteome</keyword>
<evidence type="ECO:0000313" key="2">
    <source>
        <dbReference type="EMBL" id="KIJ41637.1"/>
    </source>
</evidence>
<feature type="compositionally biased region" description="Polar residues" evidence="1">
    <location>
        <begin position="50"/>
        <end position="67"/>
    </location>
</feature>
<evidence type="ECO:0000313" key="3">
    <source>
        <dbReference type="Proteomes" id="UP000054279"/>
    </source>
</evidence>
<organism evidence="2 3">
    <name type="scientific">Sphaerobolus stellatus (strain SS14)</name>
    <dbReference type="NCBI Taxonomy" id="990650"/>
    <lineage>
        <taxon>Eukaryota</taxon>
        <taxon>Fungi</taxon>
        <taxon>Dikarya</taxon>
        <taxon>Basidiomycota</taxon>
        <taxon>Agaricomycotina</taxon>
        <taxon>Agaricomycetes</taxon>
        <taxon>Phallomycetidae</taxon>
        <taxon>Geastrales</taxon>
        <taxon>Sphaerobolaceae</taxon>
        <taxon>Sphaerobolus</taxon>
    </lineage>
</organism>
<protein>
    <submittedName>
        <fullName evidence="2">Uncharacterized protein</fullName>
    </submittedName>
</protein>
<feature type="compositionally biased region" description="Polar residues" evidence="1">
    <location>
        <begin position="85"/>
        <end position="96"/>
    </location>
</feature>
<dbReference type="AlphaFoldDB" id="A0A0C9VJ74"/>
<dbReference type="Proteomes" id="UP000054279">
    <property type="component" value="Unassembled WGS sequence"/>
</dbReference>
<reference evidence="2 3" key="1">
    <citation type="submission" date="2014-06" db="EMBL/GenBank/DDBJ databases">
        <title>Evolutionary Origins and Diversification of the Mycorrhizal Mutualists.</title>
        <authorList>
            <consortium name="DOE Joint Genome Institute"/>
            <consortium name="Mycorrhizal Genomics Consortium"/>
            <person name="Kohler A."/>
            <person name="Kuo A."/>
            <person name="Nagy L.G."/>
            <person name="Floudas D."/>
            <person name="Copeland A."/>
            <person name="Barry K.W."/>
            <person name="Cichocki N."/>
            <person name="Veneault-Fourrey C."/>
            <person name="LaButti K."/>
            <person name="Lindquist E.A."/>
            <person name="Lipzen A."/>
            <person name="Lundell T."/>
            <person name="Morin E."/>
            <person name="Murat C."/>
            <person name="Riley R."/>
            <person name="Ohm R."/>
            <person name="Sun H."/>
            <person name="Tunlid A."/>
            <person name="Henrissat B."/>
            <person name="Grigoriev I.V."/>
            <person name="Hibbett D.S."/>
            <person name="Martin F."/>
        </authorList>
    </citation>
    <scope>NUCLEOTIDE SEQUENCE [LARGE SCALE GENOMIC DNA]</scope>
    <source>
        <strain evidence="2 3">SS14</strain>
    </source>
</reference>